<organism evidence="1 2">
    <name type="scientific">Boeremia exigua</name>
    <dbReference type="NCBI Taxonomy" id="749465"/>
    <lineage>
        <taxon>Eukaryota</taxon>
        <taxon>Fungi</taxon>
        <taxon>Dikarya</taxon>
        <taxon>Ascomycota</taxon>
        <taxon>Pezizomycotina</taxon>
        <taxon>Dothideomycetes</taxon>
        <taxon>Pleosporomycetidae</taxon>
        <taxon>Pleosporales</taxon>
        <taxon>Pleosporineae</taxon>
        <taxon>Didymellaceae</taxon>
        <taxon>Boeremia</taxon>
    </lineage>
</organism>
<keyword evidence="2" id="KW-1185">Reference proteome</keyword>
<dbReference type="EMBL" id="JAPHNI010000136">
    <property type="protein sequence ID" value="KAJ8115496.1"/>
    <property type="molecule type" value="Genomic_DNA"/>
</dbReference>
<sequence length="499" mass="55605">MLALTLRRAASSSAQFNDQSNQDLGTLVENSWNSLSDAYRRFEFDESFFQAACLLAQVDFAEGGSDRARIQITLCLRLAQTRGMLNAGYYKDMDALERKQHLEIVWSLFILDRIFIGGSVSVPTTPGLRFTLPTFLGGPGHPDQASSVYGVTDVPPIVRNPGIVGQYIQLMRTWELVAEYINKDSTVDRMPIWHHDSPRTAILADLLESEIPCELHTYASVSPIDRVLQQPHLESYFRAWIHFQVTHSATHCCVNHPFIIFVKARRHGSRVPLTFLQKAHKDSLIYASWVARTISDMNDAQLDVLDPFLAYLVGIAASIHVEHSSNFEISIASSAKQKLATCMAYLMRVSQVWPKVRKRIAVLQDLQNRIGSRSALHFVEDEYDGAVPVRSLRHVSLSSADEQLMWTLFDCSNESKLDMSHRATSASGVVDYTANDAVQIASAEPDAGVTACLHGTQTAPAIEPISSIDAWNPNWSLLGMPWPAYFPSDTSPLDDLSIP</sequence>
<proteinExistence type="predicted"/>
<evidence type="ECO:0000313" key="2">
    <source>
        <dbReference type="Proteomes" id="UP001153331"/>
    </source>
</evidence>
<reference evidence="1" key="1">
    <citation type="submission" date="2022-11" db="EMBL/GenBank/DDBJ databases">
        <title>Genome Sequence of Boeremia exigua.</title>
        <authorList>
            <person name="Buettner E."/>
        </authorList>
    </citation>
    <scope>NUCLEOTIDE SEQUENCE</scope>
    <source>
        <strain evidence="1">CU02</strain>
    </source>
</reference>
<evidence type="ECO:0000313" key="1">
    <source>
        <dbReference type="EMBL" id="KAJ8115496.1"/>
    </source>
</evidence>
<dbReference type="Proteomes" id="UP001153331">
    <property type="component" value="Unassembled WGS sequence"/>
</dbReference>
<gene>
    <name evidence="1" type="ORF">OPT61_g2867</name>
</gene>
<protein>
    <submittedName>
        <fullName evidence="1">Uncharacterized protein</fullName>
    </submittedName>
</protein>
<comment type="caution">
    <text evidence="1">The sequence shown here is derived from an EMBL/GenBank/DDBJ whole genome shotgun (WGS) entry which is preliminary data.</text>
</comment>
<accession>A0ACC2IK57</accession>
<name>A0ACC2IK57_9PLEO</name>